<reference evidence="2 3" key="1">
    <citation type="journal article" date="2020" name="Microbiol. Resour. Announc.">
        <title>Draft Genome Sequence of a Cladosporium Species Isolated from the Mesophotic Ascidian Didemnum maculosum.</title>
        <authorList>
            <person name="Gioti A."/>
            <person name="Siaperas R."/>
            <person name="Nikolaivits E."/>
            <person name="Le Goff G."/>
            <person name="Ouazzani J."/>
            <person name="Kotoulas G."/>
            <person name="Topakas E."/>
        </authorList>
    </citation>
    <scope>NUCLEOTIDE SEQUENCE [LARGE SCALE GENOMIC DNA]</scope>
    <source>
        <strain evidence="2 3">TM138-S3</strain>
    </source>
</reference>
<feature type="chain" id="PRO_5044250913" evidence="1">
    <location>
        <begin position="19"/>
        <end position="312"/>
    </location>
</feature>
<protein>
    <submittedName>
        <fullName evidence="2">Uncharacterized protein</fullName>
    </submittedName>
</protein>
<dbReference type="Pfam" id="PF13668">
    <property type="entry name" value="Ferritin_2"/>
    <property type="match status" value="1"/>
</dbReference>
<proteinExistence type="predicted"/>
<evidence type="ECO:0000313" key="3">
    <source>
        <dbReference type="Proteomes" id="UP000803884"/>
    </source>
</evidence>
<sequence>MHSISIATAFGLLGSAYAFPQPLSLSKRQTLASFSDIDILNYALTLEHLEATFYRQGLVALSATDFSNAGLPATVYTRLSEVAAHEKAHVDFLTAALGSAATAECTYAFPLDTVASFLAVASVLEGVGVSAYLGAARQISNKDYLTAAGSILTVESRHSAYLRDTSSGQQLSPFPTANDVGLSPNAIFTLASAFITSCPSTNPVLPVKPFPALAASATGAVMPGSEVEVKSKAVLTPGGDHAKLYAAFITASGPVFTDLGQGGDGTSFSVKVPATGVAGQSYLVLCNCNEKVDDSTIVAGPAIVEVGTVEAS</sequence>
<name>A0AB34KHC3_9PEZI</name>
<evidence type="ECO:0000313" key="2">
    <source>
        <dbReference type="EMBL" id="KAL1584339.1"/>
    </source>
</evidence>
<dbReference type="InterPro" id="IPR009078">
    <property type="entry name" value="Ferritin-like_SF"/>
</dbReference>
<dbReference type="EMBL" id="JAAQHG020000027">
    <property type="protein sequence ID" value="KAL1584339.1"/>
    <property type="molecule type" value="Genomic_DNA"/>
</dbReference>
<keyword evidence="3" id="KW-1185">Reference proteome</keyword>
<keyword evidence="1" id="KW-0732">Signal</keyword>
<feature type="signal peptide" evidence="1">
    <location>
        <begin position="1"/>
        <end position="18"/>
    </location>
</feature>
<accession>A0AB34KHC3</accession>
<evidence type="ECO:0000256" key="1">
    <source>
        <dbReference type="SAM" id="SignalP"/>
    </source>
</evidence>
<dbReference type="PANTHER" id="PTHR38705:SF1">
    <property type="entry name" value="PROTEIN RDS1"/>
    <property type="match status" value="1"/>
</dbReference>
<dbReference type="InterPro" id="IPR012347">
    <property type="entry name" value="Ferritin-like"/>
</dbReference>
<dbReference type="PANTHER" id="PTHR38705">
    <property type="entry name" value="PROTEIN RDS1"/>
    <property type="match status" value="1"/>
</dbReference>
<dbReference type="CDD" id="cd00657">
    <property type="entry name" value="Ferritin_like"/>
    <property type="match status" value="1"/>
</dbReference>
<gene>
    <name evidence="2" type="ORF">WHR41_06698</name>
</gene>
<dbReference type="SUPFAM" id="SSF47240">
    <property type="entry name" value="Ferritin-like"/>
    <property type="match status" value="1"/>
</dbReference>
<dbReference type="Proteomes" id="UP000803884">
    <property type="component" value="Unassembled WGS sequence"/>
</dbReference>
<dbReference type="AlphaFoldDB" id="A0AB34KHC3"/>
<dbReference type="Gene3D" id="1.20.1260.10">
    <property type="match status" value="1"/>
</dbReference>
<dbReference type="RefSeq" id="XP_069227445.1">
    <property type="nucleotide sequence ID" value="XM_069375303.1"/>
</dbReference>
<comment type="caution">
    <text evidence="2">The sequence shown here is derived from an EMBL/GenBank/DDBJ whole genome shotgun (WGS) entry which is preliminary data.</text>
</comment>
<dbReference type="InterPro" id="IPR039254">
    <property type="entry name" value="Rds1"/>
</dbReference>
<organism evidence="2 3">
    <name type="scientific">Cladosporium halotolerans</name>
    <dbReference type="NCBI Taxonomy" id="1052096"/>
    <lineage>
        <taxon>Eukaryota</taxon>
        <taxon>Fungi</taxon>
        <taxon>Dikarya</taxon>
        <taxon>Ascomycota</taxon>
        <taxon>Pezizomycotina</taxon>
        <taxon>Dothideomycetes</taxon>
        <taxon>Dothideomycetidae</taxon>
        <taxon>Cladosporiales</taxon>
        <taxon>Cladosporiaceae</taxon>
        <taxon>Cladosporium</taxon>
    </lineage>
</organism>
<dbReference type="GeneID" id="96008141"/>